<evidence type="ECO:0000256" key="3">
    <source>
        <dbReference type="ARBA" id="ARBA00022801"/>
    </source>
</evidence>
<dbReference type="Gene3D" id="3.20.20.140">
    <property type="entry name" value="Metal-dependent hydrolases"/>
    <property type="match status" value="1"/>
</dbReference>
<comment type="catalytic activity">
    <reaction evidence="5 6">
        <text>adenine + H2O + H(+) = hypoxanthine + NH4(+)</text>
        <dbReference type="Rhea" id="RHEA:23688"/>
        <dbReference type="ChEBI" id="CHEBI:15377"/>
        <dbReference type="ChEBI" id="CHEBI:15378"/>
        <dbReference type="ChEBI" id="CHEBI:16708"/>
        <dbReference type="ChEBI" id="CHEBI:17368"/>
        <dbReference type="ChEBI" id="CHEBI:28938"/>
        <dbReference type="EC" id="3.5.4.2"/>
    </reaction>
</comment>
<keyword evidence="3 6" id="KW-0378">Hydrolase</keyword>
<evidence type="ECO:0000256" key="5">
    <source>
        <dbReference type="ARBA" id="ARBA00047720"/>
    </source>
</evidence>
<evidence type="ECO:0000313" key="9">
    <source>
        <dbReference type="EMBL" id="KEJ91422.1"/>
    </source>
</evidence>
<sequence length="575" mass="61552">MNFKPLLKAALGEQPCDTLFTNARFANLYTMEIESGSIAVKDGVIVGINEELEARETTDCGGTLLVPGFIEGHIHVESTFMTPRTLAAEISPLGTTTVMPDPHEIANSCGVEGIRFMRRESSGLPVDFYYGAPSCVPASEFETPYESIEAEEVGKLLSNGLCTHLGEMMNFTGVIFGDDRTWAKLDAAEGRVITGHAPRVSGKELSAYLLGKITSDHECCSAEEALEKLRRGMYLMIRQGATARNLATLAPLLAGHPEFAVRCLSVTDDTTPDFIAERGHLDGSLRELVECGVQPLAALRTVTLTPAEYFRLDDRGAIAPAKIADLVMLDDLKKCTVQKVWKRGELVAENGKGTIAIKGAVLSELPYCARSVRTPDAEAFAVPVKNAGAVINVIGILPGEVVTKTTKMKPTIAEGFACADAGRDLAKMAVVEKNKSTGRTAVGFLHGLGLKRGAIASSVAHDAHNYSCAGMDDVSMAAALRELSRIKGGIVVTEGEKILAKLELPVGGLMSLLTADEIREKMSELGRARDSLGCTNKHAFMHLSFMSLSVIPELKLTDKGYCDITGGGFVPLFAE</sequence>
<dbReference type="SUPFAM" id="SSF51338">
    <property type="entry name" value="Composite domain of metallo-dependent hydrolases"/>
    <property type="match status" value="1"/>
</dbReference>
<gene>
    <name evidence="6" type="primary">ade</name>
    <name evidence="9" type="ORF">EH55_09445</name>
</gene>
<dbReference type="SUPFAM" id="SSF51556">
    <property type="entry name" value="Metallo-dependent hydrolases"/>
    <property type="match status" value="1"/>
</dbReference>
<comment type="cofactor">
    <cofactor evidence="6">
        <name>Mn(2+)</name>
        <dbReference type="ChEBI" id="CHEBI:29035"/>
    </cofactor>
</comment>
<organism evidence="9 10">
    <name type="scientific">Synergistes jonesii</name>
    <dbReference type="NCBI Taxonomy" id="2754"/>
    <lineage>
        <taxon>Bacteria</taxon>
        <taxon>Thermotogati</taxon>
        <taxon>Synergistota</taxon>
        <taxon>Synergistia</taxon>
        <taxon>Synergistales</taxon>
        <taxon>Synergistaceae</taxon>
        <taxon>Synergistes</taxon>
    </lineage>
</organism>
<evidence type="ECO:0000259" key="8">
    <source>
        <dbReference type="Pfam" id="PF13382"/>
    </source>
</evidence>
<accession>A0A073J157</accession>
<dbReference type="GeneID" id="90984335"/>
<proteinExistence type="inferred from homology"/>
<dbReference type="PATRIC" id="fig|2754.20.peg.2467"/>
<dbReference type="InterPro" id="IPR032466">
    <property type="entry name" value="Metal_Hydrolase"/>
</dbReference>
<dbReference type="Pfam" id="PF13382">
    <property type="entry name" value="Adenine_deam_C"/>
    <property type="match status" value="1"/>
</dbReference>
<evidence type="ECO:0000259" key="7">
    <source>
        <dbReference type="Pfam" id="PF01979"/>
    </source>
</evidence>
<dbReference type="PANTHER" id="PTHR11113">
    <property type="entry name" value="N-ACETYLGLUCOSAMINE-6-PHOSPHATE DEACETYLASE"/>
    <property type="match status" value="1"/>
</dbReference>
<reference evidence="9 10" key="1">
    <citation type="submission" date="2014-04" db="EMBL/GenBank/DDBJ databases">
        <title>Draft Genome Sequence of Synergistes jonesii.</title>
        <authorList>
            <person name="Coil D.A."/>
            <person name="Eisen J.A."/>
            <person name="Holland-Moritz H.E."/>
        </authorList>
    </citation>
    <scope>NUCLEOTIDE SEQUENCE [LARGE SCALE GENOMIC DNA]</scope>
    <source>
        <strain evidence="9 10">78-1</strain>
    </source>
</reference>
<dbReference type="STRING" id="2754.EH55_09445"/>
<dbReference type="RefSeq" id="WP_037977783.1">
    <property type="nucleotide sequence ID" value="NZ_JMKI01000047.1"/>
</dbReference>
<evidence type="ECO:0000256" key="2">
    <source>
        <dbReference type="ARBA" id="ARBA00012782"/>
    </source>
</evidence>
<dbReference type="GO" id="GO:0000034">
    <property type="term" value="F:adenine deaminase activity"/>
    <property type="evidence" value="ECO:0007669"/>
    <property type="project" value="UniProtKB-UniRule"/>
</dbReference>
<dbReference type="Proteomes" id="UP000027665">
    <property type="component" value="Unassembled WGS sequence"/>
</dbReference>
<evidence type="ECO:0000256" key="4">
    <source>
        <dbReference type="ARBA" id="ARBA00023211"/>
    </source>
</evidence>
<dbReference type="Pfam" id="PF01979">
    <property type="entry name" value="Amidohydro_1"/>
    <property type="match status" value="1"/>
</dbReference>
<dbReference type="HAMAP" id="MF_01518">
    <property type="entry name" value="Adenine_deamin"/>
    <property type="match status" value="1"/>
</dbReference>
<dbReference type="InterPro" id="IPR011059">
    <property type="entry name" value="Metal-dep_hydrolase_composite"/>
</dbReference>
<feature type="domain" description="Adenine deaminase C-terminal" evidence="8">
    <location>
        <begin position="401"/>
        <end position="565"/>
    </location>
</feature>
<comment type="caution">
    <text evidence="9">The sequence shown here is derived from an EMBL/GenBank/DDBJ whole genome shotgun (WGS) entry which is preliminary data.</text>
</comment>
<comment type="similarity">
    <text evidence="1 6">Belongs to the metallo-dependent hydrolases superfamily. Adenine deaminase family.</text>
</comment>
<dbReference type="AlphaFoldDB" id="A0A073J157"/>
<feature type="domain" description="Amidohydrolase-related" evidence="7">
    <location>
        <begin position="65"/>
        <end position="347"/>
    </location>
</feature>
<dbReference type="InterPro" id="IPR006679">
    <property type="entry name" value="Adenine_deam"/>
</dbReference>
<dbReference type="GO" id="GO:0006146">
    <property type="term" value="P:adenine catabolic process"/>
    <property type="evidence" value="ECO:0007669"/>
    <property type="project" value="InterPro"/>
</dbReference>
<evidence type="ECO:0000313" key="10">
    <source>
        <dbReference type="Proteomes" id="UP000027665"/>
    </source>
</evidence>
<evidence type="ECO:0000256" key="1">
    <source>
        <dbReference type="ARBA" id="ARBA00006773"/>
    </source>
</evidence>
<keyword evidence="10" id="KW-1185">Reference proteome</keyword>
<dbReference type="InterPro" id="IPR026912">
    <property type="entry name" value="Adenine_deam_C"/>
</dbReference>
<dbReference type="OrthoDB" id="9775607at2"/>
<dbReference type="InterPro" id="IPR006680">
    <property type="entry name" value="Amidohydro-rel"/>
</dbReference>
<dbReference type="EMBL" id="JMKI01000047">
    <property type="protein sequence ID" value="KEJ91422.1"/>
    <property type="molecule type" value="Genomic_DNA"/>
</dbReference>
<dbReference type="Gene3D" id="2.30.40.10">
    <property type="entry name" value="Urease, subunit C, domain 1"/>
    <property type="match status" value="1"/>
</dbReference>
<keyword evidence="4 6" id="KW-0464">Manganese</keyword>
<dbReference type="EC" id="3.5.4.2" evidence="2 6"/>
<protein>
    <recommendedName>
        <fullName evidence="2 6">Adenine deaminase</fullName>
        <shortName evidence="6">Adenase</shortName>
        <shortName evidence="6">Adenine aminase</shortName>
        <ecNumber evidence="2 6">3.5.4.2</ecNumber>
    </recommendedName>
</protein>
<evidence type="ECO:0000256" key="6">
    <source>
        <dbReference type="HAMAP-Rule" id="MF_01518"/>
    </source>
</evidence>
<dbReference type="NCBIfam" id="TIGR01178">
    <property type="entry name" value="ade"/>
    <property type="match status" value="1"/>
</dbReference>
<dbReference type="PANTHER" id="PTHR11113:SF2">
    <property type="entry name" value="ADENINE DEAMINASE"/>
    <property type="match status" value="1"/>
</dbReference>
<dbReference type="eggNOG" id="COG1001">
    <property type="taxonomic scope" value="Bacteria"/>
</dbReference>
<name>A0A073J157_9BACT</name>